<proteinExistence type="predicted"/>
<name>A0A8S5S4Y8_9CAUD</name>
<reference evidence="1" key="1">
    <citation type="journal article" date="2021" name="Proc. Natl. Acad. Sci. U.S.A.">
        <title>A Catalog of Tens of Thousands of Viruses from Human Metagenomes Reveals Hidden Associations with Chronic Diseases.</title>
        <authorList>
            <person name="Tisza M.J."/>
            <person name="Buck C.B."/>
        </authorList>
    </citation>
    <scope>NUCLEOTIDE SEQUENCE</scope>
    <source>
        <strain evidence="1">Ctm7X10</strain>
    </source>
</reference>
<organism evidence="1">
    <name type="scientific">Siphoviridae sp. ctm7X10</name>
    <dbReference type="NCBI Taxonomy" id="2827929"/>
    <lineage>
        <taxon>Viruses</taxon>
        <taxon>Duplodnaviria</taxon>
        <taxon>Heunggongvirae</taxon>
        <taxon>Uroviricota</taxon>
        <taxon>Caudoviricetes</taxon>
    </lineage>
</organism>
<dbReference type="EMBL" id="BK032530">
    <property type="protein sequence ID" value="DAF46100.1"/>
    <property type="molecule type" value="Genomic_DNA"/>
</dbReference>
<accession>A0A8S5S4Y8</accession>
<sequence length="280" mass="31912">MMLKIYYNEESNADHVVHLTLSGDFCKVECSSAVDGRAGSDVIENLRPYSSYALTESNGTVKIFRQPMQSDYRFLDLNRLGVSIRVDFAILTQLYGNHTILSVDTGILADSERDIVVRLFSGRKENFTIESDQEYELLPFSTSDLILGDHPRMKLWDSYSLSAGGRELMANRKGYLIDGDPEEPFVPEEGKEYIDFTIQKYKGDFSTKEKLTRDIDDEEVFVDSSAGLVNNRRIKLDHGTGSFRLYPFGVEGPVKIKLGRKWYEVWNDYFVFIGKGEKNG</sequence>
<protein>
    <submittedName>
        <fullName evidence="1">Uncharacterized protein</fullName>
    </submittedName>
</protein>
<evidence type="ECO:0000313" key="1">
    <source>
        <dbReference type="EMBL" id="DAF46100.1"/>
    </source>
</evidence>